<evidence type="ECO:0000256" key="1">
    <source>
        <dbReference type="SAM" id="MobiDB-lite"/>
    </source>
</evidence>
<organism evidence="2 3">
    <name type="scientific">Kipferlia bialata</name>
    <dbReference type="NCBI Taxonomy" id="797122"/>
    <lineage>
        <taxon>Eukaryota</taxon>
        <taxon>Metamonada</taxon>
        <taxon>Carpediemonas-like organisms</taxon>
        <taxon>Kipferlia</taxon>
    </lineage>
</organism>
<evidence type="ECO:0000313" key="3">
    <source>
        <dbReference type="Proteomes" id="UP000265618"/>
    </source>
</evidence>
<accession>A0A9K3GK92</accession>
<dbReference type="OrthoDB" id="10259720at2759"/>
<feature type="compositionally biased region" description="Basic and acidic residues" evidence="1">
    <location>
        <begin position="23"/>
        <end position="39"/>
    </location>
</feature>
<sequence length="148" mass="16519">MSQGDDMGYGYSDEEMSGAEVDPQEKRRRETAKVKKEREEALKVTHGLDVFLAAIKYDLLKAELRTAEDQKSAAGKELHERKVQLHKHRARYDVIHSKVMAAAAQLGADVDPRAHQAHCLVQAATLKGELEEKGDKLDKAIRQAEGEV</sequence>
<reference evidence="2 3" key="1">
    <citation type="journal article" date="2018" name="PLoS ONE">
        <title>The draft genome of Kipferlia bialata reveals reductive genome evolution in fornicate parasites.</title>
        <authorList>
            <person name="Tanifuji G."/>
            <person name="Takabayashi S."/>
            <person name="Kume K."/>
            <person name="Takagi M."/>
            <person name="Nakayama T."/>
            <person name="Kamikawa R."/>
            <person name="Inagaki Y."/>
            <person name="Hashimoto T."/>
        </authorList>
    </citation>
    <scope>NUCLEOTIDE SEQUENCE [LARGE SCALE GENOMIC DNA]</scope>
    <source>
        <strain evidence="2">NY0173</strain>
    </source>
</reference>
<feature type="region of interest" description="Disordered" evidence="1">
    <location>
        <begin position="1"/>
        <end position="39"/>
    </location>
</feature>
<dbReference type="AlphaFoldDB" id="A0A9K3GK92"/>
<dbReference type="Proteomes" id="UP000265618">
    <property type="component" value="Unassembled WGS sequence"/>
</dbReference>
<gene>
    <name evidence="2" type="ORF">KIPB_007000</name>
</gene>
<name>A0A9K3GK92_9EUKA</name>
<keyword evidence="3" id="KW-1185">Reference proteome</keyword>
<proteinExistence type="predicted"/>
<dbReference type="EMBL" id="BDIP01001896">
    <property type="protein sequence ID" value="GIQ85350.1"/>
    <property type="molecule type" value="Genomic_DNA"/>
</dbReference>
<evidence type="ECO:0000313" key="2">
    <source>
        <dbReference type="EMBL" id="GIQ85350.1"/>
    </source>
</evidence>
<protein>
    <submittedName>
        <fullName evidence="2">Uncharacterized protein</fullName>
    </submittedName>
</protein>
<comment type="caution">
    <text evidence="2">The sequence shown here is derived from an EMBL/GenBank/DDBJ whole genome shotgun (WGS) entry which is preliminary data.</text>
</comment>